<comment type="caution">
    <text evidence="1">The sequence shown here is derived from an EMBL/GenBank/DDBJ whole genome shotgun (WGS) entry which is preliminary data.</text>
</comment>
<reference evidence="1 2" key="1">
    <citation type="submission" date="2019-06" db="EMBL/GenBank/DDBJ databases">
        <title>Sequencing the genomes of 1000 actinobacteria strains.</title>
        <authorList>
            <person name="Klenk H.-P."/>
        </authorList>
    </citation>
    <scope>NUCLEOTIDE SEQUENCE [LARGE SCALE GENOMIC DNA]</scope>
    <source>
        <strain evidence="1 2">DSM 102200</strain>
    </source>
</reference>
<dbReference type="EMBL" id="VFOZ01000001">
    <property type="protein sequence ID" value="TQL98811.1"/>
    <property type="molecule type" value="Genomic_DNA"/>
</dbReference>
<keyword evidence="2" id="KW-1185">Reference proteome</keyword>
<sequence length="82" mass="9874">MRRRTCDHPVQVEIRGDIPACFRQDDCDYEVITFLKMLALRRPQDDVDTQLWQVRARSSCTPERTYELECDHGRWRMTAIWS</sequence>
<protein>
    <submittedName>
        <fullName evidence="1">Uncharacterized protein</fullName>
    </submittedName>
</protein>
<evidence type="ECO:0000313" key="1">
    <source>
        <dbReference type="EMBL" id="TQL98811.1"/>
    </source>
</evidence>
<organism evidence="1 2">
    <name type="scientific">Actinoallomurus bryophytorum</name>
    <dbReference type="NCBI Taxonomy" id="1490222"/>
    <lineage>
        <taxon>Bacteria</taxon>
        <taxon>Bacillati</taxon>
        <taxon>Actinomycetota</taxon>
        <taxon>Actinomycetes</taxon>
        <taxon>Streptosporangiales</taxon>
        <taxon>Thermomonosporaceae</taxon>
        <taxon>Actinoallomurus</taxon>
    </lineage>
</organism>
<dbReference type="OrthoDB" id="3541109at2"/>
<dbReference type="AlphaFoldDB" id="A0A543CNX8"/>
<gene>
    <name evidence="1" type="ORF">FB559_4445</name>
</gene>
<dbReference type="RefSeq" id="WP_141957371.1">
    <property type="nucleotide sequence ID" value="NZ_VFOZ01000001.1"/>
</dbReference>
<name>A0A543CNX8_9ACTN</name>
<accession>A0A543CNX8</accession>
<dbReference type="Proteomes" id="UP000316096">
    <property type="component" value="Unassembled WGS sequence"/>
</dbReference>
<evidence type="ECO:0000313" key="2">
    <source>
        <dbReference type="Proteomes" id="UP000316096"/>
    </source>
</evidence>
<proteinExistence type="predicted"/>